<dbReference type="InterPro" id="IPR018912">
    <property type="entry name" value="DUF2478"/>
</dbReference>
<evidence type="ECO:0000313" key="2">
    <source>
        <dbReference type="Proteomes" id="UP001626536"/>
    </source>
</evidence>
<protein>
    <submittedName>
        <fullName evidence="1">DUF2478 domain-containing protein</fullName>
    </submittedName>
</protein>
<proteinExistence type="predicted"/>
<dbReference type="Proteomes" id="UP001626536">
    <property type="component" value="Chromosome"/>
</dbReference>
<dbReference type="EMBL" id="CP136862">
    <property type="protein sequence ID" value="WOJ89118.1"/>
    <property type="molecule type" value="Genomic_DNA"/>
</dbReference>
<dbReference type="RefSeq" id="WP_407338562.1">
    <property type="nucleotide sequence ID" value="NZ_CP136862.1"/>
</dbReference>
<organism evidence="1 2">
    <name type="scientific">Methylocapsa polymorpha</name>
    <dbReference type="NCBI Taxonomy" id="3080828"/>
    <lineage>
        <taxon>Bacteria</taxon>
        <taxon>Pseudomonadati</taxon>
        <taxon>Pseudomonadota</taxon>
        <taxon>Alphaproteobacteria</taxon>
        <taxon>Hyphomicrobiales</taxon>
        <taxon>Beijerinckiaceae</taxon>
        <taxon>Methylocapsa</taxon>
    </lineage>
</organism>
<gene>
    <name evidence="1" type="ORF">RZS28_15100</name>
</gene>
<sequence length="182" mass="19892">MTHFNVSDRKTLAAFVYGEGEDPNRIVADFAEDLARRGHRLGGVIQIAAAAQDCECRETHVLDLETGEHLSILQDLGRHSQSCRIDSAALAAIGHRISSAIARNPELLFINRFGKLEAEGKGVFAEIGEAAAADIPTVVTVSTRYLDQWRQFTSGLDEELACSSESLRQWWADISALRAVGI</sequence>
<reference evidence="1 2" key="1">
    <citation type="submission" date="2023-10" db="EMBL/GenBank/DDBJ databases">
        <title>Novel methanotroph of the genus Methylocapsa from a subarctic wetland.</title>
        <authorList>
            <person name="Belova S.E."/>
            <person name="Oshkin I.Y."/>
            <person name="Miroshnikov K."/>
            <person name="Dedysh S.N."/>
        </authorList>
    </citation>
    <scope>NUCLEOTIDE SEQUENCE [LARGE SCALE GENOMIC DNA]</scope>
    <source>
        <strain evidence="1 2">RX1</strain>
    </source>
</reference>
<name>A0ABZ0HR33_9HYPH</name>
<keyword evidence="2" id="KW-1185">Reference proteome</keyword>
<dbReference type="Pfam" id="PF10649">
    <property type="entry name" value="DUF2478"/>
    <property type="match status" value="1"/>
</dbReference>
<evidence type="ECO:0000313" key="1">
    <source>
        <dbReference type="EMBL" id="WOJ89118.1"/>
    </source>
</evidence>
<accession>A0ABZ0HR33</accession>